<dbReference type="SMART" id="SM00220">
    <property type="entry name" value="S_TKc"/>
    <property type="match status" value="1"/>
</dbReference>
<dbReference type="SUPFAM" id="SSF56112">
    <property type="entry name" value="Protein kinase-like (PK-like)"/>
    <property type="match status" value="1"/>
</dbReference>
<evidence type="ECO:0000313" key="5">
    <source>
        <dbReference type="Proteomes" id="UP000517252"/>
    </source>
</evidence>
<evidence type="ECO:0000313" key="4">
    <source>
        <dbReference type="EMBL" id="GFP51980.1"/>
    </source>
</evidence>
<name>A0A6V8QHM8_TRIAP</name>
<dbReference type="InterPro" id="IPR011009">
    <property type="entry name" value="Kinase-like_dom_sf"/>
</dbReference>
<dbReference type="InterPro" id="IPR051681">
    <property type="entry name" value="Ser/Thr_Kinases-Pseudokinases"/>
</dbReference>
<dbReference type="InterPro" id="IPR000719">
    <property type="entry name" value="Prot_kinase_dom"/>
</dbReference>
<dbReference type="Gene3D" id="1.10.510.10">
    <property type="entry name" value="Transferase(Phosphotransferase) domain 1"/>
    <property type="match status" value="1"/>
</dbReference>
<keyword evidence="1" id="KW-0547">Nucleotide-binding</keyword>
<dbReference type="PROSITE" id="PS00108">
    <property type="entry name" value="PROTEIN_KINASE_ST"/>
    <property type="match status" value="1"/>
</dbReference>
<feature type="domain" description="Protein kinase" evidence="3">
    <location>
        <begin position="48"/>
        <end position="357"/>
    </location>
</feature>
<dbReference type="PANTHER" id="PTHR44329:SF298">
    <property type="entry name" value="MIXED LINEAGE KINASE DOMAIN-LIKE PROTEIN"/>
    <property type="match status" value="1"/>
</dbReference>
<dbReference type="EMBL" id="BLZH01000001">
    <property type="protein sequence ID" value="GFP51980.1"/>
    <property type="molecule type" value="Genomic_DNA"/>
</dbReference>
<dbReference type="OrthoDB" id="4062651at2759"/>
<reference evidence="4 5" key="1">
    <citation type="submission" date="2020-07" db="EMBL/GenBank/DDBJ databases">
        <title>Trichoderma asperellum IC-1 whole genome shotgun sequence.</title>
        <authorList>
            <person name="Kanamasa S."/>
            <person name="Takahashi H."/>
        </authorList>
    </citation>
    <scope>NUCLEOTIDE SEQUENCE [LARGE SCALE GENOMIC DNA]</scope>
    <source>
        <strain evidence="4 5">IC-1</strain>
    </source>
</reference>
<evidence type="ECO:0000256" key="2">
    <source>
        <dbReference type="ARBA" id="ARBA00022840"/>
    </source>
</evidence>
<comment type="caution">
    <text evidence="4">The sequence shown here is derived from an EMBL/GenBank/DDBJ whole genome shotgun (WGS) entry which is preliminary data.</text>
</comment>
<evidence type="ECO:0000259" key="3">
    <source>
        <dbReference type="PROSITE" id="PS50011"/>
    </source>
</evidence>
<sequence length="357" mass="39568">MESEPLGSCFVQESGSVTSPTADDNFEELNAILSAAGTQLPVILPSDLKFDKRLGKGTSFEVAREIYTPPDGLRSPYYVAVKHVISAPQDQLDHRKWRNESVARELQTLVKLGRANSNVILPILGYGWDDSSSGRRPYIVADYSDHGTLPEYLKRISSTMAERRELALDVAVGLKFLHDIHIAHGDLKPSNILVFDAGVPGRSQVAKLADFGASMMKNEERPNTCYTGTPLYNAPEQSVRGLFGSLEWNEQEHFYMADVWSLGLTVWEIMQGGHAYFQTTWLEKGQTAREFLDAMASSKKDGILSRALEYCKSLEQDGKEGVVLDAMEETFGVTLKDDPEQRSPISKVVETLAQGTT</sequence>
<dbReference type="Proteomes" id="UP000517252">
    <property type="component" value="Unassembled WGS sequence"/>
</dbReference>
<dbReference type="GO" id="GO:0004674">
    <property type="term" value="F:protein serine/threonine kinase activity"/>
    <property type="evidence" value="ECO:0007669"/>
    <property type="project" value="TreeGrafter"/>
</dbReference>
<dbReference type="CDD" id="cd00180">
    <property type="entry name" value="PKc"/>
    <property type="match status" value="1"/>
</dbReference>
<dbReference type="PANTHER" id="PTHR44329">
    <property type="entry name" value="SERINE/THREONINE-PROTEIN KINASE TNNI3K-RELATED"/>
    <property type="match status" value="1"/>
</dbReference>
<keyword evidence="4" id="KW-0808">Transferase</keyword>
<protein>
    <submittedName>
        <fullName evidence="4">Interferon-induced, double-stranded RNA-activated protein kinase</fullName>
    </submittedName>
</protein>
<gene>
    <name evidence="4" type="ORF">TASIC1_0001013200</name>
</gene>
<dbReference type="GO" id="GO:0005524">
    <property type="term" value="F:ATP binding"/>
    <property type="evidence" value="ECO:0007669"/>
    <property type="project" value="UniProtKB-KW"/>
</dbReference>
<dbReference type="Pfam" id="PF00069">
    <property type="entry name" value="Pkinase"/>
    <property type="match status" value="1"/>
</dbReference>
<keyword evidence="2" id="KW-0067">ATP-binding</keyword>
<keyword evidence="4" id="KW-0418">Kinase</keyword>
<accession>A0A6V8QHM8</accession>
<dbReference type="PROSITE" id="PS50011">
    <property type="entry name" value="PROTEIN_KINASE_DOM"/>
    <property type="match status" value="1"/>
</dbReference>
<proteinExistence type="predicted"/>
<organism evidence="4 5">
    <name type="scientific">Trichoderma asperellum</name>
    <name type="common">Filamentous fungus</name>
    <dbReference type="NCBI Taxonomy" id="101201"/>
    <lineage>
        <taxon>Eukaryota</taxon>
        <taxon>Fungi</taxon>
        <taxon>Dikarya</taxon>
        <taxon>Ascomycota</taxon>
        <taxon>Pezizomycotina</taxon>
        <taxon>Sordariomycetes</taxon>
        <taxon>Hypocreomycetidae</taxon>
        <taxon>Hypocreales</taxon>
        <taxon>Hypocreaceae</taxon>
        <taxon>Trichoderma</taxon>
    </lineage>
</organism>
<dbReference type="AlphaFoldDB" id="A0A6V8QHM8"/>
<evidence type="ECO:0000256" key="1">
    <source>
        <dbReference type="ARBA" id="ARBA00022741"/>
    </source>
</evidence>
<dbReference type="InterPro" id="IPR008271">
    <property type="entry name" value="Ser/Thr_kinase_AS"/>
</dbReference>